<dbReference type="AlphaFoldDB" id="A0A8J3MEB2"/>
<reference evidence="1" key="1">
    <citation type="journal article" date="2014" name="Int. J. Syst. Evol. Microbiol.">
        <title>Complete genome sequence of Corynebacterium casei LMG S-19264T (=DSM 44701T), isolated from a smear-ripened cheese.</title>
        <authorList>
            <consortium name="US DOE Joint Genome Institute (JGI-PGF)"/>
            <person name="Walter F."/>
            <person name="Albersmeier A."/>
            <person name="Kalinowski J."/>
            <person name="Ruckert C."/>
        </authorList>
    </citation>
    <scope>NUCLEOTIDE SEQUENCE</scope>
    <source>
        <strain evidence="1">CGMCC 1.7081</strain>
    </source>
</reference>
<dbReference type="RefSeq" id="WP_035366995.1">
    <property type="nucleotide sequence ID" value="NZ_BNAP01000031.1"/>
</dbReference>
<proteinExistence type="predicted"/>
<organism evidence="1 2">
    <name type="scientific">Pseudodonghicola xiamenensis</name>
    <dbReference type="NCBI Taxonomy" id="337702"/>
    <lineage>
        <taxon>Bacteria</taxon>
        <taxon>Pseudomonadati</taxon>
        <taxon>Pseudomonadota</taxon>
        <taxon>Alphaproteobacteria</taxon>
        <taxon>Rhodobacterales</taxon>
        <taxon>Paracoccaceae</taxon>
        <taxon>Pseudodonghicola</taxon>
    </lineage>
</organism>
<dbReference type="EMBL" id="BNAP01000031">
    <property type="protein sequence ID" value="GHH02112.1"/>
    <property type="molecule type" value="Genomic_DNA"/>
</dbReference>
<protein>
    <submittedName>
        <fullName evidence="1">Uncharacterized protein</fullName>
    </submittedName>
</protein>
<reference evidence="1" key="2">
    <citation type="submission" date="2020-09" db="EMBL/GenBank/DDBJ databases">
        <authorList>
            <person name="Sun Q."/>
            <person name="Zhou Y."/>
        </authorList>
    </citation>
    <scope>NUCLEOTIDE SEQUENCE</scope>
    <source>
        <strain evidence="1">CGMCC 1.7081</strain>
    </source>
</reference>
<evidence type="ECO:0000313" key="1">
    <source>
        <dbReference type="EMBL" id="GHH02112.1"/>
    </source>
</evidence>
<accession>A0A8J3MEB2</accession>
<comment type="caution">
    <text evidence="1">The sequence shown here is derived from an EMBL/GenBank/DDBJ whole genome shotgun (WGS) entry which is preliminary data.</text>
</comment>
<sequence>MAEVIELDFAAHEPQLTHEAQAAFDRWRVPLDDLLYGSRKAGDWAWAGELTYRINAVRRMCRKLSQPVSHEHMRIVLDALSETVPTADLDVAKLIATAAERV</sequence>
<name>A0A8J3MEB2_9RHOB</name>
<dbReference type="Proteomes" id="UP000611500">
    <property type="component" value="Unassembled WGS sequence"/>
</dbReference>
<evidence type="ECO:0000313" key="2">
    <source>
        <dbReference type="Proteomes" id="UP000611500"/>
    </source>
</evidence>
<gene>
    <name evidence="1" type="ORF">GCM10010961_39810</name>
</gene>
<keyword evidence="2" id="KW-1185">Reference proteome</keyword>